<dbReference type="PRINTS" id="PR00077">
    <property type="entry name" value="GPDHDRGNASE"/>
</dbReference>
<dbReference type="EC" id="1.1.1.94" evidence="8"/>
<keyword evidence="8" id="KW-0547">Nucleotide-binding</keyword>
<feature type="binding site" evidence="8">
    <location>
        <position position="139"/>
    </location>
    <ligand>
        <name>sn-glycerol 3-phosphate</name>
        <dbReference type="ChEBI" id="CHEBI:57597"/>
    </ligand>
</feature>
<evidence type="ECO:0000256" key="3">
    <source>
        <dbReference type="ARBA" id="ARBA00023002"/>
    </source>
</evidence>
<feature type="binding site" evidence="8">
    <location>
        <position position="258"/>
    </location>
    <ligand>
        <name>sn-glycerol 3-phosphate</name>
        <dbReference type="ChEBI" id="CHEBI:57597"/>
    </ligand>
</feature>
<feature type="binding site" evidence="8">
    <location>
        <position position="15"/>
    </location>
    <ligand>
        <name>NADPH</name>
        <dbReference type="ChEBI" id="CHEBI:57783"/>
    </ligand>
</feature>
<dbReference type="Pfam" id="PF07479">
    <property type="entry name" value="NAD_Gly3P_dh_C"/>
    <property type="match status" value="1"/>
</dbReference>
<dbReference type="PIRSF" id="PIRSF000114">
    <property type="entry name" value="Glycerol-3-P_dh"/>
    <property type="match status" value="1"/>
</dbReference>
<keyword evidence="4 8" id="KW-0520">NAD</keyword>
<dbReference type="PANTHER" id="PTHR11728">
    <property type="entry name" value="GLYCEROL-3-PHOSPHATE DEHYDROGENASE"/>
    <property type="match status" value="1"/>
</dbReference>
<evidence type="ECO:0000256" key="4">
    <source>
        <dbReference type="ARBA" id="ARBA00023027"/>
    </source>
</evidence>
<feature type="active site" description="Proton acceptor" evidence="8">
    <location>
        <position position="194"/>
    </location>
</feature>
<feature type="binding site" evidence="8">
    <location>
        <position position="257"/>
    </location>
    <ligand>
        <name>sn-glycerol 3-phosphate</name>
        <dbReference type="ChEBI" id="CHEBI:57597"/>
    </ligand>
</feature>
<dbReference type="NCBIfam" id="NF000940">
    <property type="entry name" value="PRK00094.1-2"/>
    <property type="match status" value="1"/>
</dbReference>
<dbReference type="EMBL" id="BAABRU010000018">
    <property type="protein sequence ID" value="GAA5530409.1"/>
    <property type="molecule type" value="Genomic_DNA"/>
</dbReference>
<keyword evidence="8" id="KW-0521">NADP</keyword>
<evidence type="ECO:0000259" key="11">
    <source>
        <dbReference type="Pfam" id="PF01210"/>
    </source>
</evidence>
<feature type="domain" description="Glycerol-3-phosphate dehydrogenase NAD-dependent N-terminal" evidence="11">
    <location>
        <begin position="7"/>
        <end position="162"/>
    </location>
</feature>
<feature type="binding site" evidence="8">
    <location>
        <position position="247"/>
    </location>
    <ligand>
        <name>sn-glycerol 3-phosphate</name>
        <dbReference type="ChEBI" id="CHEBI:57597"/>
    </ligand>
</feature>
<feature type="binding site" evidence="8">
    <location>
        <position position="258"/>
    </location>
    <ligand>
        <name>NADPH</name>
        <dbReference type="ChEBI" id="CHEBI:57783"/>
    </ligand>
</feature>
<keyword evidence="8" id="KW-0963">Cytoplasm</keyword>
<dbReference type="PROSITE" id="PS00957">
    <property type="entry name" value="NAD_G3PDH"/>
    <property type="match status" value="1"/>
</dbReference>
<dbReference type="InterPro" id="IPR006168">
    <property type="entry name" value="G3P_DH_NAD-dep"/>
</dbReference>
<evidence type="ECO:0000256" key="1">
    <source>
        <dbReference type="ARBA" id="ARBA00011009"/>
    </source>
</evidence>
<feature type="binding site" evidence="8">
    <location>
        <position position="259"/>
    </location>
    <ligand>
        <name>sn-glycerol 3-phosphate</name>
        <dbReference type="ChEBI" id="CHEBI:57597"/>
    </ligand>
</feature>
<evidence type="ECO:0000256" key="9">
    <source>
        <dbReference type="RuleBase" id="RU000437"/>
    </source>
</evidence>
<keyword evidence="5 8" id="KW-0443">Lipid metabolism</keyword>
<feature type="binding site" evidence="8">
    <location>
        <position position="282"/>
    </location>
    <ligand>
        <name>NADPH</name>
        <dbReference type="ChEBI" id="CHEBI:57783"/>
    </ligand>
</feature>
<evidence type="ECO:0000256" key="2">
    <source>
        <dbReference type="ARBA" id="ARBA00022516"/>
    </source>
</evidence>
<reference evidence="13 14" key="1">
    <citation type="submission" date="2024-02" db="EMBL/GenBank/DDBJ databases">
        <title>Herpetosiphon gulosus NBRC 112829.</title>
        <authorList>
            <person name="Ichikawa N."/>
            <person name="Katano-Makiyama Y."/>
            <person name="Hidaka K."/>
        </authorList>
    </citation>
    <scope>NUCLEOTIDE SEQUENCE [LARGE SCALE GENOMIC DNA]</scope>
    <source>
        <strain evidence="13 14">NBRC 112829</strain>
    </source>
</reference>
<evidence type="ECO:0000313" key="14">
    <source>
        <dbReference type="Proteomes" id="UP001428290"/>
    </source>
</evidence>
<organism evidence="13 14">
    <name type="scientific">Herpetosiphon gulosus</name>
    <dbReference type="NCBI Taxonomy" id="1973496"/>
    <lineage>
        <taxon>Bacteria</taxon>
        <taxon>Bacillati</taxon>
        <taxon>Chloroflexota</taxon>
        <taxon>Chloroflexia</taxon>
        <taxon>Herpetosiphonales</taxon>
        <taxon>Herpetosiphonaceae</taxon>
        <taxon>Herpetosiphon</taxon>
    </lineage>
</organism>
<feature type="binding site" evidence="8">
    <location>
        <position position="284"/>
    </location>
    <ligand>
        <name>NADPH</name>
        <dbReference type="ChEBI" id="CHEBI:57783"/>
    </ligand>
</feature>
<keyword evidence="3 8" id="KW-0560">Oxidoreductase</keyword>
<feature type="binding site" evidence="8">
    <location>
        <position position="194"/>
    </location>
    <ligand>
        <name>sn-glycerol 3-phosphate</name>
        <dbReference type="ChEBI" id="CHEBI:57597"/>
    </ligand>
</feature>
<comment type="catalytic activity">
    <reaction evidence="8">
        <text>sn-glycerol 3-phosphate + NAD(+) = dihydroxyacetone phosphate + NADH + H(+)</text>
        <dbReference type="Rhea" id="RHEA:11092"/>
        <dbReference type="ChEBI" id="CHEBI:15378"/>
        <dbReference type="ChEBI" id="CHEBI:57540"/>
        <dbReference type="ChEBI" id="CHEBI:57597"/>
        <dbReference type="ChEBI" id="CHEBI:57642"/>
        <dbReference type="ChEBI" id="CHEBI:57945"/>
        <dbReference type="EC" id="1.1.1.94"/>
    </reaction>
</comment>
<sequence length="344" mass="35665">MNQRLDVAVIGTGNWGTTLALVLARGGCNVTLFGRNQAEVGQLQAAGENSRFLPGQRFPANLGLAYDLALAAQAQVILLAVPSKTIRSNALQLAPQLAPDSIILSCAKGIESGSLETMSEVLAEALAPHPRSLIGALSGPNIANEIAQGLPATSVVALSDDQAGQRAQSLLTTNLMRIYRSSDVVGVELGGALKNIVALGAGICDGMGLGDNAKAAFITRGLAEMTRLGMARGAHPLTFAGLAGLGDLIATCASPHSRNRRLGEALARGQSLETALAQLGQVAEGVNTTATARQLAEQYGVELPIADELYRVLFEGKSPQQAGLDLMQRDPKNELAGLQGLFSI</sequence>
<dbReference type="RefSeq" id="WP_345724006.1">
    <property type="nucleotide sequence ID" value="NZ_BAABRU010000018.1"/>
</dbReference>
<evidence type="ECO:0000256" key="6">
    <source>
        <dbReference type="ARBA" id="ARBA00023209"/>
    </source>
</evidence>
<protein>
    <recommendedName>
        <fullName evidence="8">Glycerol-3-phosphate dehydrogenase [NAD(P)+]</fullName>
        <ecNumber evidence="8">1.1.1.94</ecNumber>
    </recommendedName>
    <alternativeName>
        <fullName evidence="8">NAD(P)(+)-dependent glycerol-3-phosphate dehydrogenase</fullName>
    </alternativeName>
    <alternativeName>
        <fullName evidence="8">NAD(P)H-dependent dihydroxyacetone-phosphate reductase</fullName>
    </alternativeName>
</protein>
<dbReference type="HAMAP" id="MF_00394">
    <property type="entry name" value="NAD_Glyc3P_dehydrog"/>
    <property type="match status" value="1"/>
</dbReference>
<dbReference type="SUPFAM" id="SSF51735">
    <property type="entry name" value="NAD(P)-binding Rossmann-fold domains"/>
    <property type="match status" value="1"/>
</dbReference>
<evidence type="ECO:0000313" key="13">
    <source>
        <dbReference type="EMBL" id="GAA5530409.1"/>
    </source>
</evidence>
<proteinExistence type="inferred from homology"/>
<comment type="caution">
    <text evidence="13">The sequence shown here is derived from an EMBL/GenBank/DDBJ whole genome shotgun (WGS) entry which is preliminary data.</text>
</comment>
<comment type="pathway">
    <text evidence="8">Membrane lipid metabolism; glycerophospholipid metabolism.</text>
</comment>
<feature type="binding site" evidence="8">
    <location>
        <position position="108"/>
    </location>
    <ligand>
        <name>sn-glycerol 3-phosphate</name>
        <dbReference type="ChEBI" id="CHEBI:57597"/>
    </ligand>
</feature>
<dbReference type="PANTHER" id="PTHR11728:SF1">
    <property type="entry name" value="GLYCEROL-3-PHOSPHATE DEHYDROGENASE [NAD(+)] 2, CHLOROPLASTIC"/>
    <property type="match status" value="1"/>
</dbReference>
<feature type="domain" description="Glycerol-3-phosphate dehydrogenase NAD-dependent C-terminal" evidence="12">
    <location>
        <begin position="183"/>
        <end position="322"/>
    </location>
</feature>
<dbReference type="Pfam" id="PF01210">
    <property type="entry name" value="NAD_Gly3P_dh_N"/>
    <property type="match status" value="1"/>
</dbReference>
<comment type="subcellular location">
    <subcellularLocation>
        <location evidence="8">Cytoplasm</location>
    </subcellularLocation>
</comment>
<keyword evidence="14" id="KW-1185">Reference proteome</keyword>
<evidence type="ECO:0000256" key="5">
    <source>
        <dbReference type="ARBA" id="ARBA00023098"/>
    </source>
</evidence>
<dbReference type="SUPFAM" id="SSF48179">
    <property type="entry name" value="6-phosphogluconate dehydrogenase C-terminal domain-like"/>
    <property type="match status" value="1"/>
</dbReference>
<keyword evidence="7 8" id="KW-1208">Phospholipid metabolism</keyword>
<comment type="similarity">
    <text evidence="1 8 9">Belongs to the NAD-dependent glycerol-3-phosphate dehydrogenase family.</text>
</comment>
<feature type="binding site" evidence="8">
    <location>
        <position position="35"/>
    </location>
    <ligand>
        <name>NADPH</name>
        <dbReference type="ChEBI" id="CHEBI:57783"/>
    </ligand>
</feature>
<dbReference type="Proteomes" id="UP001428290">
    <property type="component" value="Unassembled WGS sequence"/>
</dbReference>
<name>A0ABP9X4U2_9CHLR</name>
<evidence type="ECO:0000256" key="7">
    <source>
        <dbReference type="ARBA" id="ARBA00023264"/>
    </source>
</evidence>
<comment type="catalytic activity">
    <reaction evidence="8 10">
        <text>sn-glycerol 3-phosphate + NADP(+) = dihydroxyacetone phosphate + NADPH + H(+)</text>
        <dbReference type="Rhea" id="RHEA:11096"/>
        <dbReference type="ChEBI" id="CHEBI:15378"/>
        <dbReference type="ChEBI" id="CHEBI:57597"/>
        <dbReference type="ChEBI" id="CHEBI:57642"/>
        <dbReference type="ChEBI" id="CHEBI:57783"/>
        <dbReference type="ChEBI" id="CHEBI:58349"/>
        <dbReference type="EC" id="1.1.1.94"/>
    </reaction>
</comment>
<comment type="function">
    <text evidence="8">Catalyzes the reduction of the glycolytic intermediate dihydroxyacetone phosphate (DHAP) to sn-glycerol 3-phosphate (G3P), the key precursor for phospholipid synthesis.</text>
</comment>
<feature type="binding site" evidence="8">
    <location>
        <position position="143"/>
    </location>
    <ligand>
        <name>NADPH</name>
        <dbReference type="ChEBI" id="CHEBI:57783"/>
    </ligand>
</feature>
<accession>A0ABP9X4U2</accession>
<evidence type="ECO:0000259" key="12">
    <source>
        <dbReference type="Pfam" id="PF07479"/>
    </source>
</evidence>
<dbReference type="InterPro" id="IPR011128">
    <property type="entry name" value="G3P_DH_NAD-dep_N"/>
</dbReference>
<evidence type="ECO:0000256" key="8">
    <source>
        <dbReference type="HAMAP-Rule" id="MF_00394"/>
    </source>
</evidence>
<comment type="caution">
    <text evidence="8">Lacks conserved residue(s) required for the propagation of feature annotation.</text>
</comment>
<dbReference type="InterPro" id="IPR013328">
    <property type="entry name" value="6PGD_dom2"/>
</dbReference>
<feature type="binding site" evidence="8">
    <location>
        <position position="108"/>
    </location>
    <ligand>
        <name>NADPH</name>
        <dbReference type="ChEBI" id="CHEBI:57783"/>
    </ligand>
</feature>
<dbReference type="InterPro" id="IPR036291">
    <property type="entry name" value="NAD(P)-bd_dom_sf"/>
</dbReference>
<evidence type="ECO:0000256" key="10">
    <source>
        <dbReference type="RuleBase" id="RU000439"/>
    </source>
</evidence>
<dbReference type="NCBIfam" id="NF000942">
    <property type="entry name" value="PRK00094.1-4"/>
    <property type="match status" value="1"/>
</dbReference>
<keyword evidence="6 8" id="KW-0594">Phospholipid biosynthesis</keyword>
<gene>
    <name evidence="8 13" type="primary">gpsA</name>
    <name evidence="13" type="ORF">Hgul01_04228</name>
</gene>
<dbReference type="InterPro" id="IPR006109">
    <property type="entry name" value="G3P_DH_NAD-dep_C"/>
</dbReference>
<dbReference type="Gene3D" id="3.40.50.720">
    <property type="entry name" value="NAD(P)-binding Rossmann-like Domain"/>
    <property type="match status" value="1"/>
</dbReference>
<keyword evidence="2 8" id="KW-0444">Lipid biosynthesis</keyword>
<dbReference type="InterPro" id="IPR008927">
    <property type="entry name" value="6-PGluconate_DH-like_C_sf"/>
</dbReference>
<dbReference type="Gene3D" id="1.10.1040.10">
    <property type="entry name" value="N-(1-d-carboxylethyl)-l-norvaline Dehydrogenase, domain 2"/>
    <property type="match status" value="1"/>
</dbReference>